<dbReference type="Proteomes" id="UP001455088">
    <property type="component" value="Unassembled WGS sequence"/>
</dbReference>
<keyword evidence="2" id="KW-1185">Reference proteome</keyword>
<comment type="caution">
    <text evidence="1">The sequence shown here is derived from an EMBL/GenBank/DDBJ whole genome shotgun (WGS) entry which is preliminary data.</text>
</comment>
<protein>
    <submittedName>
        <fullName evidence="1">Uncharacterized protein</fullName>
    </submittedName>
</protein>
<dbReference type="EMBL" id="JBBYHY010000002">
    <property type="protein sequence ID" value="MEL3952526.1"/>
    <property type="molecule type" value="Genomic_DNA"/>
</dbReference>
<evidence type="ECO:0000313" key="1">
    <source>
        <dbReference type="EMBL" id="MEL3952526.1"/>
    </source>
</evidence>
<reference evidence="1 2" key="1">
    <citation type="submission" date="2024-04" db="EMBL/GenBank/DDBJ databases">
        <title>Bacterial endophytes with biocontrol capabilities against important plant pathogens.</title>
        <authorList>
            <person name="Alayande K.A."/>
        </authorList>
    </citation>
    <scope>NUCLEOTIDE SEQUENCE [LARGE SCALE GENOMIC DNA]</scope>
    <source>
        <strain evidence="1 2">KV22</strain>
    </source>
</reference>
<name>A0ABU9JI60_9GAMM</name>
<evidence type="ECO:0000313" key="2">
    <source>
        <dbReference type="Proteomes" id="UP001455088"/>
    </source>
</evidence>
<organism evidence="1 2">
    <name type="scientific">Stenotrophomonas bentonitica</name>
    <dbReference type="NCBI Taxonomy" id="1450134"/>
    <lineage>
        <taxon>Bacteria</taxon>
        <taxon>Pseudomonadati</taxon>
        <taxon>Pseudomonadota</taxon>
        <taxon>Gammaproteobacteria</taxon>
        <taxon>Lysobacterales</taxon>
        <taxon>Lysobacteraceae</taxon>
        <taxon>Stenotrophomonas</taxon>
    </lineage>
</organism>
<dbReference type="RefSeq" id="WP_341986582.1">
    <property type="nucleotide sequence ID" value="NZ_JBBYHY010000002.1"/>
</dbReference>
<sequence>MKHIIDELKSQDKTVIGLCFSRHEAQWIEGELEIPSYRFIDLLDHYEDGSIHIDHTTVLLLSDTYTSLPSSLVARFSLLRCDTQCSVISYSFHELLSEPIE</sequence>
<proteinExistence type="predicted"/>
<gene>
    <name evidence="1" type="ORF">AAE039_02975</name>
</gene>
<accession>A0ABU9JI60</accession>